<dbReference type="PANTHER" id="PTHR20905">
    <property type="entry name" value="N-ACETYLTRANSFERASE-RELATED"/>
    <property type="match status" value="1"/>
</dbReference>
<dbReference type="GO" id="GO:0008080">
    <property type="term" value="F:N-acetyltransferase activity"/>
    <property type="evidence" value="ECO:0007669"/>
    <property type="project" value="TreeGrafter"/>
</dbReference>
<dbReference type="InterPro" id="IPR016181">
    <property type="entry name" value="Acyl_CoA_acyltransferase"/>
</dbReference>
<dbReference type="PATRIC" id="fig|1365251.3.peg.4397"/>
<gene>
    <name evidence="1" type="ORF">N476_24560</name>
</gene>
<accession>A0A167BDC8</accession>
<dbReference type="SUPFAM" id="SSF55729">
    <property type="entry name" value="Acyl-CoA N-acyltransferases (Nat)"/>
    <property type="match status" value="1"/>
</dbReference>
<comment type="caution">
    <text evidence="1">The sequence shown here is derived from an EMBL/GenBank/DDBJ whole genome shotgun (WGS) entry which is preliminary data.</text>
</comment>
<proteinExistence type="predicted"/>
<dbReference type="Proteomes" id="UP000076503">
    <property type="component" value="Unassembled WGS sequence"/>
</dbReference>
<dbReference type="OrthoDB" id="6196452at2"/>
<sequence>MHFNFSVGNIHSQNIHETARLVVATFNEREPLAGANNAPPKEFSEFILGLTQHCADNGLGFIAKELTTNKVIGAILASDLAETLNKVDTDDKEPSNPIATLITALNNSYFKGETLPNNTYLNIKFVAMDDRFKGKGVVDKLISKCINEAKNKGFKYAQAEATGNVSQHIFKNKWGFEEKAFIKYREFTLGDEKPFFEITEHEGIKLLIKRI</sequence>
<evidence type="ECO:0008006" key="3">
    <source>
        <dbReference type="Google" id="ProtNLM"/>
    </source>
</evidence>
<organism evidence="1 2">
    <name type="scientific">Pseudoalteromonas luteoviolacea H33</name>
    <dbReference type="NCBI Taxonomy" id="1365251"/>
    <lineage>
        <taxon>Bacteria</taxon>
        <taxon>Pseudomonadati</taxon>
        <taxon>Pseudomonadota</taxon>
        <taxon>Gammaproteobacteria</taxon>
        <taxon>Alteromonadales</taxon>
        <taxon>Pseudoalteromonadaceae</taxon>
        <taxon>Pseudoalteromonas</taxon>
    </lineage>
</organism>
<dbReference type="Gene3D" id="3.40.630.30">
    <property type="match status" value="1"/>
</dbReference>
<dbReference type="EMBL" id="AUXZ01000118">
    <property type="protein sequence ID" value="KZN46410.1"/>
    <property type="molecule type" value="Genomic_DNA"/>
</dbReference>
<dbReference type="RefSeq" id="WP_063363585.1">
    <property type="nucleotide sequence ID" value="NZ_AUXZ01000118.1"/>
</dbReference>
<dbReference type="PANTHER" id="PTHR20905:SF1">
    <property type="entry name" value="AT07410P-RELATED"/>
    <property type="match status" value="1"/>
</dbReference>
<evidence type="ECO:0000313" key="2">
    <source>
        <dbReference type="Proteomes" id="UP000076503"/>
    </source>
</evidence>
<protein>
    <recommendedName>
        <fullName evidence="3">N-acetyltransferase domain-containing protein</fullName>
    </recommendedName>
</protein>
<evidence type="ECO:0000313" key="1">
    <source>
        <dbReference type="EMBL" id="KZN46410.1"/>
    </source>
</evidence>
<reference evidence="1 2" key="1">
    <citation type="submission" date="2013-07" db="EMBL/GenBank/DDBJ databases">
        <title>Comparative Genomic and Metabolomic Analysis of Twelve Strains of Pseudoalteromonas luteoviolacea.</title>
        <authorList>
            <person name="Vynne N.G."/>
            <person name="Mansson M."/>
            <person name="Gram L."/>
        </authorList>
    </citation>
    <scope>NUCLEOTIDE SEQUENCE [LARGE SCALE GENOMIC DNA]</scope>
    <source>
        <strain evidence="1 2">H33</strain>
    </source>
</reference>
<dbReference type="AlphaFoldDB" id="A0A167BDC8"/>
<name>A0A167BDC8_9GAMM</name>